<dbReference type="Gene3D" id="3.40.50.1820">
    <property type="entry name" value="alpha/beta hydrolase"/>
    <property type="match status" value="1"/>
</dbReference>
<sequence>MADPAAAQASVAAAIQEGVAQGGPPGAVDRFFRPVAGDATWDRVPTDLRNRITSNGETLLGMELGTFEAYRPGDSAFAGITTPTHVLVSENSPGVFHEVAAWLSGRAGFEVVRTPGSHTPQFDHPDELVRTIRPLLRGRGRT</sequence>
<organism evidence="1 2">
    <name type="scientific">Streptomyces ferrugineus</name>
    <dbReference type="NCBI Taxonomy" id="1413221"/>
    <lineage>
        <taxon>Bacteria</taxon>
        <taxon>Bacillati</taxon>
        <taxon>Actinomycetota</taxon>
        <taxon>Actinomycetes</taxon>
        <taxon>Kitasatosporales</taxon>
        <taxon>Streptomycetaceae</taxon>
        <taxon>Streptomyces</taxon>
    </lineage>
</organism>
<gene>
    <name evidence="1" type="ORF">IM697_21880</name>
</gene>
<dbReference type="KEGG" id="sfeu:IM697_21880"/>
<protein>
    <submittedName>
        <fullName evidence="1">Alpha/beta hydrolase</fullName>
    </submittedName>
</protein>
<dbReference type="InterPro" id="IPR029058">
    <property type="entry name" value="AB_hydrolase_fold"/>
</dbReference>
<reference evidence="1 2" key="1">
    <citation type="submission" date="2020-10" db="EMBL/GenBank/DDBJ databases">
        <title>Streptomyces ferrugineus complate genome analysis.</title>
        <authorList>
            <person name="Anwar N."/>
        </authorList>
    </citation>
    <scope>NUCLEOTIDE SEQUENCE [LARGE SCALE GENOMIC DNA]</scope>
    <source>
        <strain evidence="1 2">CCTCC AA2014009</strain>
    </source>
</reference>
<dbReference type="Proteomes" id="UP000594205">
    <property type="component" value="Chromosome"/>
</dbReference>
<accession>A0A7M2SWQ5</accession>
<evidence type="ECO:0000313" key="1">
    <source>
        <dbReference type="EMBL" id="QOV40807.1"/>
    </source>
</evidence>
<dbReference type="GO" id="GO:0016787">
    <property type="term" value="F:hydrolase activity"/>
    <property type="evidence" value="ECO:0007669"/>
    <property type="project" value="UniProtKB-KW"/>
</dbReference>
<name>A0A7M2SWQ5_9ACTN</name>
<proteinExistence type="predicted"/>
<keyword evidence="2" id="KW-1185">Reference proteome</keyword>
<dbReference type="SUPFAM" id="SSF53474">
    <property type="entry name" value="alpha/beta-Hydrolases"/>
    <property type="match status" value="1"/>
</dbReference>
<dbReference type="EMBL" id="CP063373">
    <property type="protein sequence ID" value="QOV40807.1"/>
    <property type="molecule type" value="Genomic_DNA"/>
</dbReference>
<keyword evidence="1" id="KW-0378">Hydrolase</keyword>
<evidence type="ECO:0000313" key="2">
    <source>
        <dbReference type="Proteomes" id="UP000594205"/>
    </source>
</evidence>
<dbReference type="AlphaFoldDB" id="A0A7M2SWQ5"/>